<evidence type="ECO:0000313" key="1">
    <source>
        <dbReference type="EMBL" id="GIX95334.1"/>
    </source>
</evidence>
<accession>A0AAV4PE35</accession>
<sequence>MSNLLEESQLIFPHKKVTSLAARGEDLFHPQFSNFPIKKGTSRDGFRLTLSYLYNQKKKASPLSSLGCLKHASLLIWEVQKLSSLRTGSLSSDTCNEMLPFKSRKGAEVYFCRVAFTVQ</sequence>
<protein>
    <submittedName>
        <fullName evidence="1">Uncharacterized protein</fullName>
    </submittedName>
</protein>
<gene>
    <name evidence="1" type="ORF">CDAR_228791</name>
</gene>
<dbReference type="Proteomes" id="UP001054837">
    <property type="component" value="Unassembled WGS sequence"/>
</dbReference>
<proteinExistence type="predicted"/>
<comment type="caution">
    <text evidence="1">The sequence shown here is derived from an EMBL/GenBank/DDBJ whole genome shotgun (WGS) entry which is preliminary data.</text>
</comment>
<name>A0AAV4PE35_9ARAC</name>
<evidence type="ECO:0000313" key="2">
    <source>
        <dbReference type="Proteomes" id="UP001054837"/>
    </source>
</evidence>
<organism evidence="1 2">
    <name type="scientific">Caerostris darwini</name>
    <dbReference type="NCBI Taxonomy" id="1538125"/>
    <lineage>
        <taxon>Eukaryota</taxon>
        <taxon>Metazoa</taxon>
        <taxon>Ecdysozoa</taxon>
        <taxon>Arthropoda</taxon>
        <taxon>Chelicerata</taxon>
        <taxon>Arachnida</taxon>
        <taxon>Araneae</taxon>
        <taxon>Araneomorphae</taxon>
        <taxon>Entelegynae</taxon>
        <taxon>Araneoidea</taxon>
        <taxon>Araneidae</taxon>
        <taxon>Caerostris</taxon>
    </lineage>
</organism>
<dbReference type="AlphaFoldDB" id="A0AAV4PE35"/>
<keyword evidence="2" id="KW-1185">Reference proteome</keyword>
<dbReference type="EMBL" id="BPLQ01002718">
    <property type="protein sequence ID" value="GIX95334.1"/>
    <property type="molecule type" value="Genomic_DNA"/>
</dbReference>
<reference evidence="1 2" key="1">
    <citation type="submission" date="2021-06" db="EMBL/GenBank/DDBJ databases">
        <title>Caerostris darwini draft genome.</title>
        <authorList>
            <person name="Kono N."/>
            <person name="Arakawa K."/>
        </authorList>
    </citation>
    <scope>NUCLEOTIDE SEQUENCE [LARGE SCALE GENOMIC DNA]</scope>
</reference>